<name>W4P9T0_9BACE</name>
<evidence type="ECO:0000313" key="3">
    <source>
        <dbReference type="Proteomes" id="UP000018861"/>
    </source>
</evidence>
<evidence type="ECO:0000313" key="2">
    <source>
        <dbReference type="EMBL" id="GAE16158.1"/>
    </source>
</evidence>
<evidence type="ECO:0000256" key="1">
    <source>
        <dbReference type="SAM" id="Phobius"/>
    </source>
</evidence>
<reference evidence="2 3" key="1">
    <citation type="journal article" date="2014" name="Genome Announc.">
        <title>Draft Genome Sequences of Three Strains of Bacteroides pyogenes Isolated from a Cat and Swine.</title>
        <authorList>
            <person name="Sakamoto M."/>
            <person name="Oshima K."/>
            <person name="Suda W."/>
            <person name="Kitamura K."/>
            <person name="Iida T."/>
            <person name="Hattori M."/>
            <person name="Ohkuma M."/>
        </authorList>
    </citation>
    <scope>NUCLEOTIDE SEQUENCE [LARGE SCALE GENOMIC DNA]</scope>
    <source>
        <strain evidence="2 3">JCM 6292</strain>
    </source>
</reference>
<protein>
    <submittedName>
        <fullName evidence="2">ABC transporter permease protein</fullName>
    </submittedName>
</protein>
<accession>W4P9T0</accession>
<dbReference type="AlphaFoldDB" id="W4P9T0"/>
<keyword evidence="1" id="KW-1133">Transmembrane helix</keyword>
<keyword evidence="1" id="KW-0472">Membrane</keyword>
<comment type="caution">
    <text evidence="2">The sequence shown here is derived from an EMBL/GenBank/DDBJ whole genome shotgun (WGS) entry which is preliminary data.</text>
</comment>
<proteinExistence type="predicted"/>
<sequence>MKQIYYVIQTLLRGRGSNVIKTVSLTLGLFVGILLFARVAFELSYYNFLHRPAELYVAYLSGFEEMSEGKGAPYTFGPFSAAVRENFPEEVEDARY</sequence>
<keyword evidence="1" id="KW-0812">Transmembrane</keyword>
<dbReference type="EMBL" id="BAIQ01000028">
    <property type="protein sequence ID" value="GAE16158.1"/>
    <property type="molecule type" value="Genomic_DNA"/>
</dbReference>
<dbReference type="Proteomes" id="UP000018861">
    <property type="component" value="Unassembled WGS sequence"/>
</dbReference>
<organism evidence="2 3">
    <name type="scientific">Bacteroides pyogenes JCM 6292</name>
    <dbReference type="NCBI Taxonomy" id="1235809"/>
    <lineage>
        <taxon>Bacteria</taxon>
        <taxon>Pseudomonadati</taxon>
        <taxon>Bacteroidota</taxon>
        <taxon>Bacteroidia</taxon>
        <taxon>Bacteroidales</taxon>
        <taxon>Bacteroidaceae</taxon>
        <taxon>Bacteroides</taxon>
    </lineage>
</organism>
<feature type="transmembrane region" description="Helical" evidence="1">
    <location>
        <begin position="20"/>
        <end position="41"/>
    </location>
</feature>
<gene>
    <name evidence="2" type="ORF">JCM6292_2549</name>
</gene>